<gene>
    <name evidence="3" type="ORF">FPZ45_19505</name>
</gene>
<accession>A0A559JB80</accession>
<dbReference type="Proteomes" id="UP000316330">
    <property type="component" value="Unassembled WGS sequence"/>
</dbReference>
<keyword evidence="4" id="KW-1185">Reference proteome</keyword>
<comment type="caution">
    <text evidence="3">The sequence shown here is derived from an EMBL/GenBank/DDBJ whole genome shotgun (WGS) entry which is preliminary data.</text>
</comment>
<evidence type="ECO:0000256" key="1">
    <source>
        <dbReference type="SAM" id="MobiDB-lite"/>
    </source>
</evidence>
<organism evidence="3 4">
    <name type="scientific">Cohnella terricola</name>
    <dbReference type="NCBI Taxonomy" id="1289167"/>
    <lineage>
        <taxon>Bacteria</taxon>
        <taxon>Bacillati</taxon>
        <taxon>Bacillota</taxon>
        <taxon>Bacilli</taxon>
        <taxon>Bacillales</taxon>
        <taxon>Paenibacillaceae</taxon>
        <taxon>Cohnella</taxon>
    </lineage>
</organism>
<feature type="compositionally biased region" description="Polar residues" evidence="1">
    <location>
        <begin position="26"/>
        <end position="38"/>
    </location>
</feature>
<dbReference type="RefSeq" id="WP_144705589.1">
    <property type="nucleotide sequence ID" value="NZ_VNJJ01000013.1"/>
</dbReference>
<evidence type="ECO:0000313" key="3">
    <source>
        <dbReference type="EMBL" id="TVX97136.1"/>
    </source>
</evidence>
<feature type="signal peptide" evidence="2">
    <location>
        <begin position="1"/>
        <end position="24"/>
    </location>
</feature>
<name>A0A559JB80_9BACL</name>
<evidence type="ECO:0000256" key="2">
    <source>
        <dbReference type="SAM" id="SignalP"/>
    </source>
</evidence>
<dbReference type="OrthoDB" id="1267107at2"/>
<feature type="chain" id="PRO_5022125192" description="DUF4309 domain-containing protein" evidence="2">
    <location>
        <begin position="25"/>
        <end position="236"/>
    </location>
</feature>
<feature type="region of interest" description="Disordered" evidence="1">
    <location>
        <begin position="26"/>
        <end position="69"/>
    </location>
</feature>
<keyword evidence="2" id="KW-0732">Signal</keyword>
<sequence>MRRMYPLLAAVLLAVLLAGCGAKSNTTGASDVPNTLPSAGSPDIVPTVGEGGEATHTSGGAEAPSEQLSAKETQLKETAQEVVEYLRERDLNSLVPFIDPKLGLRFSPYSHVNKDTDLVFTPDTLPSFKDATKQVWGTNDGSGDPIELSFRDYYEKFVYNKDFADAPNISVNKLLGKGNTEFNVTDAYPNASYVEYYFPGSDKDLGGMDWQSLILVFDPEGDDWRLTGIMHGQWTI</sequence>
<evidence type="ECO:0008006" key="5">
    <source>
        <dbReference type="Google" id="ProtNLM"/>
    </source>
</evidence>
<evidence type="ECO:0000313" key="4">
    <source>
        <dbReference type="Proteomes" id="UP000316330"/>
    </source>
</evidence>
<dbReference type="AlphaFoldDB" id="A0A559JB80"/>
<protein>
    <recommendedName>
        <fullName evidence="5">DUF4309 domain-containing protein</fullName>
    </recommendedName>
</protein>
<proteinExistence type="predicted"/>
<reference evidence="3 4" key="1">
    <citation type="submission" date="2019-07" db="EMBL/GenBank/DDBJ databases">
        <authorList>
            <person name="Kim J."/>
        </authorList>
    </citation>
    <scope>NUCLEOTIDE SEQUENCE [LARGE SCALE GENOMIC DNA]</scope>
    <source>
        <strain evidence="3 4">G13</strain>
    </source>
</reference>
<dbReference type="EMBL" id="VNJJ01000013">
    <property type="protein sequence ID" value="TVX97136.1"/>
    <property type="molecule type" value="Genomic_DNA"/>
</dbReference>
<dbReference type="PROSITE" id="PS51257">
    <property type="entry name" value="PROKAR_LIPOPROTEIN"/>
    <property type="match status" value="1"/>
</dbReference>